<dbReference type="SUPFAM" id="SSF63817">
    <property type="entry name" value="Sortase"/>
    <property type="match status" value="1"/>
</dbReference>
<reference evidence="3" key="1">
    <citation type="journal article" date="2019" name="Int. J. Syst. Evol. Microbiol.">
        <title>The Global Catalogue of Microorganisms (GCM) 10K type strain sequencing project: providing services to taxonomists for standard genome sequencing and annotation.</title>
        <authorList>
            <consortium name="The Broad Institute Genomics Platform"/>
            <consortium name="The Broad Institute Genome Sequencing Center for Infectious Disease"/>
            <person name="Wu L."/>
            <person name="Ma J."/>
        </authorList>
    </citation>
    <scope>NUCLEOTIDE SEQUENCE [LARGE SCALE GENOMIC DNA]</scope>
    <source>
        <strain evidence="3">CCUG 46385</strain>
    </source>
</reference>
<keyword evidence="1" id="KW-0378">Hydrolase</keyword>
<evidence type="ECO:0000313" key="3">
    <source>
        <dbReference type="Proteomes" id="UP001595916"/>
    </source>
</evidence>
<proteinExistence type="predicted"/>
<evidence type="ECO:0000256" key="1">
    <source>
        <dbReference type="ARBA" id="ARBA00022801"/>
    </source>
</evidence>
<evidence type="ECO:0000313" key="2">
    <source>
        <dbReference type="EMBL" id="MFC4805704.1"/>
    </source>
</evidence>
<protein>
    <submittedName>
        <fullName evidence="2">Class B sortase</fullName>
    </submittedName>
</protein>
<comment type="caution">
    <text evidence="2">The sequence shown here is derived from an EMBL/GenBank/DDBJ whole genome shotgun (WGS) entry which is preliminary data.</text>
</comment>
<dbReference type="InterPro" id="IPR005754">
    <property type="entry name" value="Sortase"/>
</dbReference>
<dbReference type="RefSeq" id="WP_379789349.1">
    <property type="nucleotide sequence ID" value="NZ_JBHSHL010000060.1"/>
</dbReference>
<dbReference type="InterPro" id="IPR009835">
    <property type="entry name" value="SrtB"/>
</dbReference>
<name>A0ABV9QPB1_9FIRM</name>
<gene>
    <name evidence="2" type="ORF">ACFO4R_11680</name>
</gene>
<keyword evidence="3" id="KW-1185">Reference proteome</keyword>
<accession>A0ABV9QPB1</accession>
<dbReference type="EMBL" id="JBHSHL010000060">
    <property type="protein sequence ID" value="MFC4805704.1"/>
    <property type="molecule type" value="Genomic_DNA"/>
</dbReference>
<dbReference type="Proteomes" id="UP001595916">
    <property type="component" value="Unassembled WGS sequence"/>
</dbReference>
<organism evidence="2 3">
    <name type="scientific">Filifactor villosus</name>
    <dbReference type="NCBI Taxonomy" id="29374"/>
    <lineage>
        <taxon>Bacteria</taxon>
        <taxon>Bacillati</taxon>
        <taxon>Bacillota</taxon>
        <taxon>Clostridia</taxon>
        <taxon>Peptostreptococcales</taxon>
        <taxon>Filifactoraceae</taxon>
        <taxon>Filifactor</taxon>
    </lineage>
</organism>
<dbReference type="Pfam" id="PF04203">
    <property type="entry name" value="Sortase"/>
    <property type="match status" value="1"/>
</dbReference>
<sequence>MKILKLSLAMILLTILIVSGISVYKILKPDQNLSLEKDYEAALDTSFEPDPSPEEQVHPAYRSDLIATLQSTVNKDVSAWLKIDNTNIDYPVVYSADNEFYLTHNAHKNKDINGAIFMDMDNTVEDDNIIFYGHTMKAKNMFTTLRNFREENFFLGDNNIHVEYESSIRTYEPVAVITLDLTNEEDVFFFINHRTWDKQMNAVDYVNNFKEGILWKKARLYPDDKLITLCTCTYETSDARLLVIGREISRTQ</sequence>
<dbReference type="InterPro" id="IPR023365">
    <property type="entry name" value="Sortase_dom-sf"/>
</dbReference>
<dbReference type="Gene3D" id="2.40.260.10">
    <property type="entry name" value="Sortase"/>
    <property type="match status" value="1"/>
</dbReference>
<dbReference type="CDD" id="cd05826">
    <property type="entry name" value="Sortase_B"/>
    <property type="match status" value="1"/>
</dbReference>